<evidence type="ECO:0000313" key="2">
    <source>
        <dbReference type="Proteomes" id="UP001597215"/>
    </source>
</evidence>
<proteinExistence type="predicted"/>
<sequence length="549" mass="61171">MASELQDDDDAALILRKAVREVILRLRETVSEADPAPWYDVPTYEGETWAEGDAAGFVHRKKLEQLAKAKLKIALLSGDLVAQFSDGAENCDVPGWAWREIRLHDSYWFDSCIPIDPFLPDDWYRWSGHEISLDRRALNDWLAQADLASVGKPPVFPEPHDVAKKPLQITARLPRDSAFVTISEAVSWVAFGISMDQGRLSLALEGKGIDPTESRRNVSLAMAKLADRGTGGSIAMRGKYVATYLTDDRPLQTEPIDPVRLADFARFDVLHDGLAFGDGLAWIDDQASLDSVFDGRDDAYRNVTVNRAELLNAFPARFDDTKALLSPLPAALPGVGPVLGMEEALSWLAHGKPSDDVQLWQNALGWMQFRFSTGETFNVGEDSELPEHHLRYREANRVLWSPLQDGNLTAYVEQSPSRVLAVPRHYWNQVDPAHLDHVYRGMSDTDDGRGCPILLYRLAFDEWRNGSQSASVAWSDKKGRAPAVKAGRPPSDEEILAKADEMKARGLDGRTIAGQMRHEPGFENVATTEVRELIKGRWRPSGRPKQRGA</sequence>
<reference evidence="2" key="1">
    <citation type="journal article" date="2019" name="Int. J. Syst. Evol. Microbiol.">
        <title>The Global Catalogue of Microorganisms (GCM) 10K type strain sequencing project: providing services to taxonomists for standard genome sequencing and annotation.</title>
        <authorList>
            <consortium name="The Broad Institute Genomics Platform"/>
            <consortium name="The Broad Institute Genome Sequencing Center for Infectious Disease"/>
            <person name="Wu L."/>
            <person name="Ma J."/>
        </authorList>
    </citation>
    <scope>NUCLEOTIDE SEQUENCE [LARGE SCALE GENOMIC DNA]</scope>
    <source>
        <strain evidence="2">CGMCC 1.12449</strain>
    </source>
</reference>
<protein>
    <submittedName>
        <fullName evidence="1">Uncharacterized protein</fullName>
    </submittedName>
</protein>
<keyword evidence="2" id="KW-1185">Reference proteome</keyword>
<dbReference type="RefSeq" id="WP_205007787.1">
    <property type="nucleotide sequence ID" value="NZ_JBHUEL010000010.1"/>
</dbReference>
<organism evidence="1 2">
    <name type="scientific">Sphingorhabdus buctiana</name>
    <dbReference type="NCBI Taxonomy" id="1508805"/>
    <lineage>
        <taxon>Bacteria</taxon>
        <taxon>Pseudomonadati</taxon>
        <taxon>Pseudomonadota</taxon>
        <taxon>Alphaproteobacteria</taxon>
        <taxon>Sphingomonadales</taxon>
        <taxon>Sphingomonadaceae</taxon>
        <taxon>Sphingorhabdus</taxon>
    </lineage>
</organism>
<gene>
    <name evidence="1" type="ORF">ACFSAG_10855</name>
</gene>
<evidence type="ECO:0000313" key="1">
    <source>
        <dbReference type="EMBL" id="MFD1767336.1"/>
    </source>
</evidence>
<name>A0ABW4MGP6_9SPHN</name>
<dbReference type="Proteomes" id="UP001597215">
    <property type="component" value="Unassembled WGS sequence"/>
</dbReference>
<comment type="caution">
    <text evidence="1">The sequence shown here is derived from an EMBL/GenBank/DDBJ whole genome shotgun (WGS) entry which is preliminary data.</text>
</comment>
<accession>A0ABW4MGP6</accession>
<dbReference type="EMBL" id="JBHUEL010000010">
    <property type="protein sequence ID" value="MFD1767336.1"/>
    <property type="molecule type" value="Genomic_DNA"/>
</dbReference>